<sequence length="81" mass="9238">MDETYCTANVIEASLLDDFEKNKAMKTPVLEEKYMALVNGKEKRKQRTVLSLCLNLSSGSRSLRSNLRKQEHNFFGSDDHG</sequence>
<evidence type="ECO:0000313" key="2">
    <source>
        <dbReference type="Proteomes" id="UP001488838"/>
    </source>
</evidence>
<proteinExistence type="predicted"/>
<protein>
    <submittedName>
        <fullName evidence="1">Uncharacterized protein</fullName>
    </submittedName>
</protein>
<organism evidence="1 2">
    <name type="scientific">Myodes glareolus</name>
    <name type="common">Bank vole</name>
    <name type="synonym">Clethrionomys glareolus</name>
    <dbReference type="NCBI Taxonomy" id="447135"/>
    <lineage>
        <taxon>Eukaryota</taxon>
        <taxon>Metazoa</taxon>
        <taxon>Chordata</taxon>
        <taxon>Craniata</taxon>
        <taxon>Vertebrata</taxon>
        <taxon>Euteleostomi</taxon>
        <taxon>Mammalia</taxon>
        <taxon>Eutheria</taxon>
        <taxon>Euarchontoglires</taxon>
        <taxon>Glires</taxon>
        <taxon>Rodentia</taxon>
        <taxon>Myomorpha</taxon>
        <taxon>Muroidea</taxon>
        <taxon>Cricetidae</taxon>
        <taxon>Arvicolinae</taxon>
        <taxon>Myodes</taxon>
    </lineage>
</organism>
<comment type="caution">
    <text evidence="1">The sequence shown here is derived from an EMBL/GenBank/DDBJ whole genome shotgun (WGS) entry which is preliminary data.</text>
</comment>
<dbReference type="AlphaFoldDB" id="A0AAW0JVM8"/>
<dbReference type="Proteomes" id="UP001488838">
    <property type="component" value="Unassembled WGS sequence"/>
</dbReference>
<gene>
    <name evidence="1" type="ORF">U0070_018834</name>
</gene>
<accession>A0AAW0JVM8</accession>
<reference evidence="1 2" key="1">
    <citation type="journal article" date="2023" name="bioRxiv">
        <title>Conserved and derived expression patterns and positive selection on dental genes reveal complex evolutionary context of ever-growing rodent molars.</title>
        <authorList>
            <person name="Calamari Z.T."/>
            <person name="Song A."/>
            <person name="Cohen E."/>
            <person name="Akter M."/>
            <person name="Roy R.D."/>
            <person name="Hallikas O."/>
            <person name="Christensen M.M."/>
            <person name="Li P."/>
            <person name="Marangoni P."/>
            <person name="Jernvall J."/>
            <person name="Klein O.D."/>
        </authorList>
    </citation>
    <scope>NUCLEOTIDE SEQUENCE [LARGE SCALE GENOMIC DNA]</scope>
    <source>
        <strain evidence="1">V071</strain>
    </source>
</reference>
<dbReference type="EMBL" id="JBBHLL010000018">
    <property type="protein sequence ID" value="KAK7830326.1"/>
    <property type="molecule type" value="Genomic_DNA"/>
</dbReference>
<keyword evidence="2" id="KW-1185">Reference proteome</keyword>
<evidence type="ECO:0000313" key="1">
    <source>
        <dbReference type="EMBL" id="KAK7830326.1"/>
    </source>
</evidence>
<name>A0AAW0JVM8_MYOGA</name>